<comment type="caution">
    <text evidence="1">The sequence shown here is derived from an EMBL/GenBank/DDBJ whole genome shotgun (WGS) entry which is preliminary data.</text>
</comment>
<reference evidence="1 2" key="1">
    <citation type="submission" date="2019-10" db="EMBL/GenBank/DDBJ databases">
        <title>Genome sequence of Phaeocystidibacter marisrubri JCM30614 (type strain).</title>
        <authorList>
            <person name="Bowman J.P."/>
        </authorList>
    </citation>
    <scope>NUCLEOTIDE SEQUENCE [LARGE SCALE GENOMIC DNA]</scope>
    <source>
        <strain evidence="1 2">JCM 30614</strain>
    </source>
</reference>
<dbReference type="EMBL" id="WBVQ01000002">
    <property type="protein sequence ID" value="KAB2815731.1"/>
    <property type="molecule type" value="Genomic_DNA"/>
</dbReference>
<evidence type="ECO:0008006" key="3">
    <source>
        <dbReference type="Google" id="ProtNLM"/>
    </source>
</evidence>
<keyword evidence="2" id="KW-1185">Reference proteome</keyword>
<evidence type="ECO:0000313" key="1">
    <source>
        <dbReference type="EMBL" id="KAB2815731.1"/>
    </source>
</evidence>
<dbReference type="RefSeq" id="WP_151693161.1">
    <property type="nucleotide sequence ID" value="NZ_BMGX01000001.1"/>
</dbReference>
<evidence type="ECO:0000313" key="2">
    <source>
        <dbReference type="Proteomes" id="UP000484164"/>
    </source>
</evidence>
<accession>A0A6L3ZCZ4</accession>
<name>A0A6L3ZCZ4_9FLAO</name>
<proteinExistence type="predicted"/>
<gene>
    <name evidence="1" type="ORF">F8C82_08510</name>
</gene>
<protein>
    <recommendedName>
        <fullName evidence="3">Outer membrane protein beta-barrel domain-containing protein</fullName>
    </recommendedName>
</protein>
<dbReference type="AlphaFoldDB" id="A0A6L3ZCZ4"/>
<organism evidence="1 2">
    <name type="scientific">Phaeocystidibacter marisrubri</name>
    <dbReference type="NCBI Taxonomy" id="1577780"/>
    <lineage>
        <taxon>Bacteria</taxon>
        <taxon>Pseudomonadati</taxon>
        <taxon>Bacteroidota</taxon>
        <taxon>Flavobacteriia</taxon>
        <taxon>Flavobacteriales</taxon>
        <taxon>Phaeocystidibacteraceae</taxon>
        <taxon>Phaeocystidibacter</taxon>
    </lineage>
</organism>
<dbReference type="Proteomes" id="UP000484164">
    <property type="component" value="Unassembled WGS sequence"/>
</dbReference>
<sequence length="228" mass="25502">MKNSFSLLRIITLVIFLGASAQIYGQRVVVRRADGTSTIQEGRQRRQAHKTYPIAIKLAASEILYGNYMVNGEYRFIDDFTIGGGLGITSQEGNYLASVMEVNGMYKGGSNGTGFSFNIEPRYYNDDALEDNAMFYGIGFMRRSYNVLREDSYEPYPEEISAVYSDLYLSYGTSIVIGDVVVLEGFISGGIRFINGEIYNRSTSQVNDIEDGTYFVKFGLSLGYVFNN</sequence>